<comment type="caution">
    <text evidence="3">The sequence shown here is derived from an EMBL/GenBank/DDBJ whole genome shotgun (WGS) entry which is preliminary data.</text>
</comment>
<evidence type="ECO:0000256" key="2">
    <source>
        <dbReference type="SAM" id="Phobius"/>
    </source>
</evidence>
<accession>A0A9N9L6E9</accession>
<dbReference type="Pfam" id="PF11807">
    <property type="entry name" value="UstYa"/>
    <property type="match status" value="1"/>
</dbReference>
<dbReference type="InterPro" id="IPR021765">
    <property type="entry name" value="UstYa-like"/>
</dbReference>
<sequence length="269" mass="30770">MSKPESAEWLLGDESVDAKPRYSKFAGRALSNFILGASIIVLTVLNITQYWRSITAPNPSQIVYSPVQHLLSYELRKFGTGKPGDPSPYFGEPSPKLDRAWRDLYPSVYQLIPKESAARLVEKTLIFPHDPQRRYVVELEVFHLIHCLNMIRKSTRPDYYKGFAPGIVNNHTEDLLFGPEHVSHCIESIRQAIMCHVDVTPYTWIWNSTSGHMQNVFATPHTCRNFDVIREWARPENNGGNVSVGFDGLYREMNDPLDKSTWINGYRGD</sequence>
<evidence type="ECO:0000313" key="3">
    <source>
        <dbReference type="EMBL" id="CAG8957852.1"/>
    </source>
</evidence>
<proteinExistence type="inferred from homology"/>
<dbReference type="PANTHER" id="PTHR33365">
    <property type="entry name" value="YALI0B05434P"/>
    <property type="match status" value="1"/>
</dbReference>
<evidence type="ECO:0008006" key="5">
    <source>
        <dbReference type="Google" id="ProtNLM"/>
    </source>
</evidence>
<evidence type="ECO:0000256" key="1">
    <source>
        <dbReference type="ARBA" id="ARBA00035112"/>
    </source>
</evidence>
<dbReference type="GO" id="GO:0043386">
    <property type="term" value="P:mycotoxin biosynthetic process"/>
    <property type="evidence" value="ECO:0007669"/>
    <property type="project" value="InterPro"/>
</dbReference>
<reference evidence="3" key="1">
    <citation type="submission" date="2021-07" db="EMBL/GenBank/DDBJ databases">
        <authorList>
            <person name="Durling M."/>
        </authorList>
    </citation>
    <scope>NUCLEOTIDE SEQUENCE</scope>
</reference>
<comment type="similarity">
    <text evidence="1">Belongs to the ustYa family.</text>
</comment>
<dbReference type="EMBL" id="CAJVRL010000081">
    <property type="protein sequence ID" value="CAG8957852.1"/>
    <property type="molecule type" value="Genomic_DNA"/>
</dbReference>
<gene>
    <name evidence="3" type="ORF">HYFRA_00000192</name>
</gene>
<dbReference type="PANTHER" id="PTHR33365:SF7">
    <property type="entry name" value="TAT PATHWAY SIGNAL SEQUENCE"/>
    <property type="match status" value="1"/>
</dbReference>
<evidence type="ECO:0000313" key="4">
    <source>
        <dbReference type="Proteomes" id="UP000696280"/>
    </source>
</evidence>
<dbReference type="AlphaFoldDB" id="A0A9N9L6E9"/>
<dbReference type="OrthoDB" id="3687641at2759"/>
<organism evidence="3 4">
    <name type="scientific">Hymenoscyphus fraxineus</name>
    <dbReference type="NCBI Taxonomy" id="746836"/>
    <lineage>
        <taxon>Eukaryota</taxon>
        <taxon>Fungi</taxon>
        <taxon>Dikarya</taxon>
        <taxon>Ascomycota</taxon>
        <taxon>Pezizomycotina</taxon>
        <taxon>Leotiomycetes</taxon>
        <taxon>Helotiales</taxon>
        <taxon>Helotiaceae</taxon>
        <taxon>Hymenoscyphus</taxon>
    </lineage>
</organism>
<protein>
    <recommendedName>
        <fullName evidence="5">Tat pathway signal sequence</fullName>
    </recommendedName>
</protein>
<feature type="transmembrane region" description="Helical" evidence="2">
    <location>
        <begin position="29"/>
        <end position="51"/>
    </location>
</feature>
<dbReference type="Proteomes" id="UP000696280">
    <property type="component" value="Unassembled WGS sequence"/>
</dbReference>
<keyword evidence="4" id="KW-1185">Reference proteome</keyword>
<keyword evidence="2" id="KW-0812">Transmembrane</keyword>
<keyword evidence="2" id="KW-1133">Transmembrane helix</keyword>
<keyword evidence="2" id="KW-0472">Membrane</keyword>
<name>A0A9N9L6E9_9HELO</name>